<dbReference type="AlphaFoldDB" id="A0A371DJL0"/>
<reference evidence="2 3" key="1">
    <citation type="journal article" date="2018" name="Biotechnol. Biofuels">
        <title>Integrative visual omics of the white-rot fungus Polyporus brumalis exposes the biotechnological potential of its oxidative enzymes for delignifying raw plant biomass.</title>
        <authorList>
            <person name="Miyauchi S."/>
            <person name="Rancon A."/>
            <person name="Drula E."/>
            <person name="Hage H."/>
            <person name="Chaduli D."/>
            <person name="Favel A."/>
            <person name="Grisel S."/>
            <person name="Henrissat B."/>
            <person name="Herpoel-Gimbert I."/>
            <person name="Ruiz-Duenas F.J."/>
            <person name="Chevret D."/>
            <person name="Hainaut M."/>
            <person name="Lin J."/>
            <person name="Wang M."/>
            <person name="Pangilinan J."/>
            <person name="Lipzen A."/>
            <person name="Lesage-Meessen L."/>
            <person name="Navarro D."/>
            <person name="Riley R."/>
            <person name="Grigoriev I.V."/>
            <person name="Zhou S."/>
            <person name="Raouche S."/>
            <person name="Rosso M.N."/>
        </authorList>
    </citation>
    <scope>NUCLEOTIDE SEQUENCE [LARGE SCALE GENOMIC DNA]</scope>
    <source>
        <strain evidence="2 3">BRFM 1820</strain>
    </source>
</reference>
<feature type="compositionally biased region" description="Low complexity" evidence="1">
    <location>
        <begin position="70"/>
        <end position="80"/>
    </location>
</feature>
<dbReference type="OrthoDB" id="2763914at2759"/>
<feature type="compositionally biased region" description="Basic residues" evidence="1">
    <location>
        <begin position="37"/>
        <end position="50"/>
    </location>
</feature>
<protein>
    <submittedName>
        <fullName evidence="2">Uncharacterized protein</fullName>
    </submittedName>
</protein>
<sequence length="155" mass="16259">MASTGSPVYTVLSLGCADGVLPNVALALALCHRRSKSHSSGKKIRKHTRKIVKDKDNLAPRPPVSPCSYQPASSPPAQSARVLDDFFSADTSSAAQSPAPRVPSTNSIKSGMALASDSMPNVIMSSLSQMLSTVVLDLLPATPLSSPRKSDSQRT</sequence>
<accession>A0A371DJL0</accession>
<feature type="region of interest" description="Disordered" evidence="1">
    <location>
        <begin position="37"/>
        <end position="85"/>
    </location>
</feature>
<organism evidence="2 3">
    <name type="scientific">Lentinus brumalis</name>
    <dbReference type="NCBI Taxonomy" id="2498619"/>
    <lineage>
        <taxon>Eukaryota</taxon>
        <taxon>Fungi</taxon>
        <taxon>Dikarya</taxon>
        <taxon>Basidiomycota</taxon>
        <taxon>Agaricomycotina</taxon>
        <taxon>Agaricomycetes</taxon>
        <taxon>Polyporales</taxon>
        <taxon>Polyporaceae</taxon>
        <taxon>Lentinus</taxon>
    </lineage>
</organism>
<gene>
    <name evidence="2" type="ORF">OH76DRAFT_1399962</name>
</gene>
<dbReference type="EMBL" id="KZ857389">
    <property type="protein sequence ID" value="RDX52706.1"/>
    <property type="molecule type" value="Genomic_DNA"/>
</dbReference>
<name>A0A371DJL0_9APHY</name>
<evidence type="ECO:0000313" key="2">
    <source>
        <dbReference type="EMBL" id="RDX52706.1"/>
    </source>
</evidence>
<evidence type="ECO:0000256" key="1">
    <source>
        <dbReference type="SAM" id="MobiDB-lite"/>
    </source>
</evidence>
<evidence type="ECO:0000313" key="3">
    <source>
        <dbReference type="Proteomes" id="UP000256964"/>
    </source>
</evidence>
<dbReference type="Proteomes" id="UP000256964">
    <property type="component" value="Unassembled WGS sequence"/>
</dbReference>
<keyword evidence="3" id="KW-1185">Reference proteome</keyword>
<proteinExistence type="predicted"/>